<evidence type="ECO:0000256" key="3">
    <source>
        <dbReference type="SAM" id="MobiDB-lite"/>
    </source>
</evidence>
<gene>
    <name evidence="5" type="ORF">AAG570_007692</name>
</gene>
<keyword evidence="6" id="KW-1185">Reference proteome</keyword>
<comment type="similarity">
    <text evidence="1">Belongs to the CDI family.</text>
</comment>
<feature type="compositionally biased region" description="Basic and acidic residues" evidence="3">
    <location>
        <begin position="38"/>
        <end position="56"/>
    </location>
</feature>
<keyword evidence="2" id="KW-0649">Protein kinase inhibitor</keyword>
<accession>A0ABD0Y9J1</accession>
<reference evidence="5 6" key="1">
    <citation type="submission" date="2024-07" db="EMBL/GenBank/DDBJ databases">
        <title>Chromosome-level genome assembly of the water stick insect Ranatra chinensis (Heteroptera: Nepidae).</title>
        <authorList>
            <person name="Liu X."/>
        </authorList>
    </citation>
    <scope>NUCLEOTIDE SEQUENCE [LARGE SCALE GENOMIC DNA]</scope>
    <source>
        <strain evidence="5">Cailab_2021Rc</strain>
        <tissue evidence="5">Muscle</tissue>
    </source>
</reference>
<sequence>MDQSVGSRPHASIPRSASLYQHAKDQVTTCLVSSDGTMKQDPDKTARRSEAQPKPKKDMRKRPLIQRSEVFRARRALDFGPESPANAPRVFEEAMRAEVRRQSDTWGFDFVNCKPLEGIWVWEEVAVRPEDADLTGDEAPDKEATDDPDDKDPLAMEHCDLEGRS</sequence>
<evidence type="ECO:0000259" key="4">
    <source>
        <dbReference type="Pfam" id="PF02234"/>
    </source>
</evidence>
<feature type="region of interest" description="Disordered" evidence="3">
    <location>
        <begin position="1"/>
        <end position="20"/>
    </location>
</feature>
<feature type="region of interest" description="Disordered" evidence="3">
    <location>
        <begin position="131"/>
        <end position="165"/>
    </location>
</feature>
<feature type="region of interest" description="Disordered" evidence="3">
    <location>
        <begin position="30"/>
        <end position="67"/>
    </location>
</feature>
<dbReference type="Proteomes" id="UP001558652">
    <property type="component" value="Unassembled WGS sequence"/>
</dbReference>
<evidence type="ECO:0000313" key="6">
    <source>
        <dbReference type="Proteomes" id="UP001558652"/>
    </source>
</evidence>
<dbReference type="AlphaFoldDB" id="A0ABD0Y9J1"/>
<evidence type="ECO:0000256" key="2">
    <source>
        <dbReference type="ARBA" id="ARBA00023013"/>
    </source>
</evidence>
<dbReference type="EMBL" id="JBFDAA010000021">
    <property type="protein sequence ID" value="KAL1114868.1"/>
    <property type="molecule type" value="Genomic_DNA"/>
</dbReference>
<evidence type="ECO:0000256" key="1">
    <source>
        <dbReference type="ARBA" id="ARBA00006726"/>
    </source>
</evidence>
<comment type="caution">
    <text evidence="5">The sequence shown here is derived from an EMBL/GenBank/DDBJ whole genome shotgun (WGS) entry which is preliminary data.</text>
</comment>
<dbReference type="Gene3D" id="4.10.365.10">
    <property type="entry name" value="p27"/>
    <property type="match status" value="1"/>
</dbReference>
<protein>
    <recommendedName>
        <fullName evidence="4">Cyclin-dependent kinase inhibitor domain-containing protein</fullName>
    </recommendedName>
</protein>
<dbReference type="GO" id="GO:0004860">
    <property type="term" value="F:protein kinase inhibitor activity"/>
    <property type="evidence" value="ECO:0007669"/>
    <property type="project" value="UniProtKB-KW"/>
</dbReference>
<dbReference type="InterPro" id="IPR044898">
    <property type="entry name" value="CDI_dom_sf"/>
</dbReference>
<evidence type="ECO:0000313" key="5">
    <source>
        <dbReference type="EMBL" id="KAL1114868.1"/>
    </source>
</evidence>
<organism evidence="5 6">
    <name type="scientific">Ranatra chinensis</name>
    <dbReference type="NCBI Taxonomy" id="642074"/>
    <lineage>
        <taxon>Eukaryota</taxon>
        <taxon>Metazoa</taxon>
        <taxon>Ecdysozoa</taxon>
        <taxon>Arthropoda</taxon>
        <taxon>Hexapoda</taxon>
        <taxon>Insecta</taxon>
        <taxon>Pterygota</taxon>
        <taxon>Neoptera</taxon>
        <taxon>Paraneoptera</taxon>
        <taxon>Hemiptera</taxon>
        <taxon>Heteroptera</taxon>
        <taxon>Panheteroptera</taxon>
        <taxon>Nepomorpha</taxon>
        <taxon>Nepidae</taxon>
        <taxon>Ranatrinae</taxon>
        <taxon>Ranatra</taxon>
    </lineage>
</organism>
<feature type="domain" description="Cyclin-dependent kinase inhibitor" evidence="4">
    <location>
        <begin position="79"/>
        <end position="125"/>
    </location>
</feature>
<dbReference type="InterPro" id="IPR003175">
    <property type="entry name" value="CDI_dom"/>
</dbReference>
<dbReference type="Pfam" id="PF02234">
    <property type="entry name" value="CDI"/>
    <property type="match status" value="1"/>
</dbReference>
<name>A0ABD0Y9J1_9HEMI</name>
<feature type="compositionally biased region" description="Basic and acidic residues" evidence="3">
    <location>
        <begin position="139"/>
        <end position="165"/>
    </location>
</feature>
<proteinExistence type="inferred from homology"/>